<keyword evidence="2" id="KW-0472">Membrane</keyword>
<name>A0A8J5MLJ3_HOMAM</name>
<keyword evidence="4" id="KW-1185">Reference proteome</keyword>
<comment type="caution">
    <text evidence="3">The sequence shown here is derived from an EMBL/GenBank/DDBJ whole genome shotgun (WGS) entry which is preliminary data.</text>
</comment>
<organism evidence="3 4">
    <name type="scientific">Homarus americanus</name>
    <name type="common">American lobster</name>
    <dbReference type="NCBI Taxonomy" id="6706"/>
    <lineage>
        <taxon>Eukaryota</taxon>
        <taxon>Metazoa</taxon>
        <taxon>Ecdysozoa</taxon>
        <taxon>Arthropoda</taxon>
        <taxon>Crustacea</taxon>
        <taxon>Multicrustacea</taxon>
        <taxon>Malacostraca</taxon>
        <taxon>Eumalacostraca</taxon>
        <taxon>Eucarida</taxon>
        <taxon>Decapoda</taxon>
        <taxon>Pleocyemata</taxon>
        <taxon>Astacidea</taxon>
        <taxon>Nephropoidea</taxon>
        <taxon>Nephropidae</taxon>
        <taxon>Homarus</taxon>
    </lineage>
</organism>
<feature type="transmembrane region" description="Helical" evidence="2">
    <location>
        <begin position="12"/>
        <end position="31"/>
    </location>
</feature>
<feature type="transmembrane region" description="Helical" evidence="2">
    <location>
        <begin position="285"/>
        <end position="305"/>
    </location>
</feature>
<keyword evidence="2" id="KW-1133">Transmembrane helix</keyword>
<gene>
    <name evidence="3" type="ORF">Hamer_G016039</name>
</gene>
<evidence type="ECO:0000256" key="2">
    <source>
        <dbReference type="SAM" id="Phobius"/>
    </source>
</evidence>
<protein>
    <submittedName>
        <fullName evidence="3">Uncharacterized protein</fullName>
    </submittedName>
</protein>
<proteinExistence type="predicted"/>
<keyword evidence="2" id="KW-0812">Transmembrane</keyword>
<feature type="transmembrane region" description="Helical" evidence="2">
    <location>
        <begin position="51"/>
        <end position="69"/>
    </location>
</feature>
<feature type="transmembrane region" description="Helical" evidence="2">
    <location>
        <begin position="223"/>
        <end position="243"/>
    </location>
</feature>
<evidence type="ECO:0000313" key="3">
    <source>
        <dbReference type="EMBL" id="KAG7155662.1"/>
    </source>
</evidence>
<dbReference type="OrthoDB" id="6377999at2759"/>
<feature type="region of interest" description="Disordered" evidence="1">
    <location>
        <begin position="153"/>
        <end position="185"/>
    </location>
</feature>
<feature type="transmembrane region" description="Helical" evidence="2">
    <location>
        <begin position="363"/>
        <end position="389"/>
    </location>
</feature>
<dbReference type="Proteomes" id="UP000747542">
    <property type="component" value="Unassembled WGS sequence"/>
</dbReference>
<dbReference type="EMBL" id="JAHLQT010041065">
    <property type="protein sequence ID" value="KAG7155662.1"/>
    <property type="molecule type" value="Genomic_DNA"/>
</dbReference>
<sequence>MMAEWATPLLISSLRLVVISSLFLANCVALFRVSYHPKHTRGPRTHERISIITILFLGVIYLMVIWAPFTLSAFRHDLVDLQKAGDVKASIQHNTPDFKNEDIGIVVEYIDMRKGQALAEETKLQNRVVRATQEKHKGGFNFIFSSNANSVFEESNSDSSQPSMQPVSPWTAQSSADKKNSQSSWNTDVQDLETSSCAYSLALTGVLRLVITRRTVLRTTRSLSMAIGSFLLVFVPALTTGLIRVVGRTTAHFALHEPEVTETGYTIYNIICDVHITEAYVLSLFLEWAALFTLAIILLGVGLACRLEKDKKDCDENTPDDEGTSCGSVETWARDSILLLGACWAWPVKPLLVLILYCQYGTHWTNVVCWLANVVAAIPVVFMPLAVFLSRPQKHVGTPVDLVIVSPELVTPESEGKIDEKPCDLITIKQTSDDNQQKVSTSDYDEIGDSNSGYITDEGKRNFTIEEYVEDTDNVLLTSTQVDDNYVRDNLEFYLGTDILKNSRKSTPKDDDKCMILEEEWGYSDSEV</sequence>
<reference evidence="3" key="1">
    <citation type="journal article" date="2021" name="Sci. Adv.">
        <title>The American lobster genome reveals insights on longevity, neural, and immune adaptations.</title>
        <authorList>
            <person name="Polinski J.M."/>
            <person name="Zimin A.V."/>
            <person name="Clark K.F."/>
            <person name="Kohn A.B."/>
            <person name="Sadowski N."/>
            <person name="Timp W."/>
            <person name="Ptitsyn A."/>
            <person name="Khanna P."/>
            <person name="Romanova D.Y."/>
            <person name="Williams P."/>
            <person name="Greenwood S.J."/>
            <person name="Moroz L.L."/>
            <person name="Walt D.R."/>
            <person name="Bodnar A.G."/>
        </authorList>
    </citation>
    <scope>NUCLEOTIDE SEQUENCE</scope>
    <source>
        <strain evidence="3">GMGI-L3</strain>
    </source>
</reference>
<accession>A0A8J5MLJ3</accession>
<dbReference type="AlphaFoldDB" id="A0A8J5MLJ3"/>
<evidence type="ECO:0000256" key="1">
    <source>
        <dbReference type="SAM" id="MobiDB-lite"/>
    </source>
</evidence>
<evidence type="ECO:0000313" key="4">
    <source>
        <dbReference type="Proteomes" id="UP000747542"/>
    </source>
</evidence>